<name>A0A318S2D0_9DEIO</name>
<protein>
    <submittedName>
        <fullName evidence="1">Uncharacterized protein</fullName>
    </submittedName>
</protein>
<keyword evidence="2" id="KW-1185">Reference proteome</keyword>
<dbReference type="AlphaFoldDB" id="A0A318S2D0"/>
<dbReference type="EMBL" id="QJSX01000016">
    <property type="protein sequence ID" value="PYE50984.1"/>
    <property type="molecule type" value="Genomic_DNA"/>
</dbReference>
<proteinExistence type="predicted"/>
<comment type="caution">
    <text evidence="1">The sequence shown here is derived from an EMBL/GenBank/DDBJ whole genome shotgun (WGS) entry which is preliminary data.</text>
</comment>
<reference evidence="1 2" key="1">
    <citation type="submission" date="2018-06" db="EMBL/GenBank/DDBJ databases">
        <title>Genomic Encyclopedia of Type Strains, Phase IV (KMG-IV): sequencing the most valuable type-strain genomes for metagenomic binning, comparative biology and taxonomic classification.</title>
        <authorList>
            <person name="Goeker M."/>
        </authorList>
    </citation>
    <scope>NUCLEOTIDE SEQUENCE [LARGE SCALE GENOMIC DNA]</scope>
    <source>
        <strain evidence="1 2">DSM 18048</strain>
    </source>
</reference>
<gene>
    <name evidence="1" type="ORF">DES52_11651</name>
</gene>
<accession>A0A318S2D0</accession>
<evidence type="ECO:0000313" key="2">
    <source>
        <dbReference type="Proteomes" id="UP000248326"/>
    </source>
</evidence>
<evidence type="ECO:0000313" key="1">
    <source>
        <dbReference type="EMBL" id="PYE50984.1"/>
    </source>
</evidence>
<sequence>MDAYCRARRAVAELIVAAQDIGTPHALKIAADLRETLISLPRTTSPAEAYETVQAQAVAARRGLEQGQGVKDWTNEYWRQGVA</sequence>
<organism evidence="1 2">
    <name type="scientific">Deinococcus yavapaiensis KR-236</name>
    <dbReference type="NCBI Taxonomy" id="694435"/>
    <lineage>
        <taxon>Bacteria</taxon>
        <taxon>Thermotogati</taxon>
        <taxon>Deinococcota</taxon>
        <taxon>Deinococci</taxon>
        <taxon>Deinococcales</taxon>
        <taxon>Deinococcaceae</taxon>
        <taxon>Deinococcus</taxon>
    </lineage>
</organism>
<dbReference type="RefSeq" id="WP_110888172.1">
    <property type="nucleotide sequence ID" value="NZ_QJSX01000016.1"/>
</dbReference>
<dbReference type="Proteomes" id="UP000248326">
    <property type="component" value="Unassembled WGS sequence"/>
</dbReference>